<keyword evidence="1" id="KW-1133">Transmembrane helix</keyword>
<name>F2KRQ6_ARCVS</name>
<reference evidence="2 3" key="1">
    <citation type="submission" date="2011-03" db="EMBL/GenBank/DDBJ databases">
        <title>The complete genome of Archaeoglobus veneficus SNP6.</title>
        <authorList>
            <consortium name="US DOE Joint Genome Institute (JGI-PGF)"/>
            <person name="Lucas S."/>
            <person name="Copeland A."/>
            <person name="Lapidus A."/>
            <person name="Bruce D."/>
            <person name="Goodwin L."/>
            <person name="Pitluck S."/>
            <person name="Kyrpides N."/>
            <person name="Mavromatis K."/>
            <person name="Pagani I."/>
            <person name="Ivanova N."/>
            <person name="Mikhailova N."/>
            <person name="Lu M."/>
            <person name="Detter J.C."/>
            <person name="Tapia R."/>
            <person name="Han C."/>
            <person name="Land M."/>
            <person name="Hauser L."/>
            <person name="Markowitz V."/>
            <person name="Cheng J.-F."/>
            <person name="Hugenholtz P."/>
            <person name="Woyke T."/>
            <person name="Wu D."/>
            <person name="Spring S."/>
            <person name="Brambilla E."/>
            <person name="Klenk H.-P."/>
            <person name="Eisen J.A."/>
        </authorList>
    </citation>
    <scope>NUCLEOTIDE SEQUENCE [LARGE SCALE GENOMIC DNA]</scope>
    <source>
        <strain evidence="3">SNP6</strain>
    </source>
</reference>
<dbReference type="Proteomes" id="UP000008136">
    <property type="component" value="Chromosome"/>
</dbReference>
<dbReference type="eggNOG" id="arCOG09323">
    <property type="taxonomic scope" value="Archaea"/>
</dbReference>
<proteinExistence type="predicted"/>
<dbReference type="HOGENOM" id="CLU_2339990_0_0_2"/>
<feature type="transmembrane region" description="Helical" evidence="1">
    <location>
        <begin position="65"/>
        <end position="87"/>
    </location>
</feature>
<keyword evidence="3" id="KW-1185">Reference proteome</keyword>
<evidence type="ECO:0000313" key="3">
    <source>
        <dbReference type="Proteomes" id="UP000008136"/>
    </source>
</evidence>
<dbReference type="RefSeq" id="WP_013684574.1">
    <property type="nucleotide sequence ID" value="NC_015320.1"/>
</dbReference>
<dbReference type="KEGG" id="ave:Arcve_1927"/>
<dbReference type="AlphaFoldDB" id="F2KRQ6"/>
<evidence type="ECO:0000256" key="1">
    <source>
        <dbReference type="SAM" id="Phobius"/>
    </source>
</evidence>
<dbReference type="EMBL" id="CP002588">
    <property type="protein sequence ID" value="AEA47920.1"/>
    <property type="molecule type" value="Genomic_DNA"/>
</dbReference>
<dbReference type="GeneID" id="10395059"/>
<gene>
    <name evidence="2" type="ordered locus">Arcve_1927</name>
</gene>
<protein>
    <submittedName>
        <fullName evidence="2">Uncharacterized protein</fullName>
    </submittedName>
</protein>
<keyword evidence="1" id="KW-0472">Membrane</keyword>
<evidence type="ECO:0000313" key="2">
    <source>
        <dbReference type="EMBL" id="AEA47920.1"/>
    </source>
</evidence>
<keyword evidence="1" id="KW-0812">Transmembrane</keyword>
<accession>F2KRQ6</accession>
<dbReference type="STRING" id="693661.Arcve_1927"/>
<sequence>MYGFARVEDERVVKVLALMGLLAMVGMAVMPVVVGDVGAALAGAYAGYTAPDQISAILGGATSGWFVGVAAAGLFWAGVPFAVALALGL</sequence>
<feature type="transmembrane region" description="Helical" evidence="1">
    <location>
        <begin position="12"/>
        <end position="45"/>
    </location>
</feature>
<organism evidence="2 3">
    <name type="scientific">Archaeoglobus veneficus (strain DSM 11195 / SNP6)</name>
    <dbReference type="NCBI Taxonomy" id="693661"/>
    <lineage>
        <taxon>Archaea</taxon>
        <taxon>Methanobacteriati</taxon>
        <taxon>Methanobacteriota</taxon>
        <taxon>Archaeoglobi</taxon>
        <taxon>Archaeoglobales</taxon>
        <taxon>Archaeoglobaceae</taxon>
        <taxon>Archaeoglobus</taxon>
    </lineage>
</organism>